<dbReference type="Pfam" id="PF01008">
    <property type="entry name" value="IF-2B"/>
    <property type="match status" value="1"/>
</dbReference>
<protein>
    <submittedName>
        <fullName evidence="3">Translation initiation factor 2B subunit, eIF-2B alpha/beta/delta family</fullName>
    </submittedName>
</protein>
<keyword evidence="3" id="KW-0396">Initiation factor</keyword>
<dbReference type="OrthoDB" id="27639at2157"/>
<name>A0A1H8P3M0_9EURY</name>
<evidence type="ECO:0000256" key="1">
    <source>
        <dbReference type="RuleBase" id="RU003814"/>
    </source>
</evidence>
<dbReference type="GO" id="GO:0019509">
    <property type="term" value="P:L-methionine salvage from methylthioadenosine"/>
    <property type="evidence" value="ECO:0007669"/>
    <property type="project" value="TreeGrafter"/>
</dbReference>
<dbReference type="Gene3D" id="3.90.79.10">
    <property type="entry name" value="Nucleoside Triphosphate Pyrophosphohydrolase"/>
    <property type="match status" value="1"/>
</dbReference>
<evidence type="ECO:0000313" key="4">
    <source>
        <dbReference type="Proteomes" id="UP000198775"/>
    </source>
</evidence>
<comment type="similarity">
    <text evidence="1">Belongs to the eIF-2B alpha/beta/delta subunits family.</text>
</comment>
<dbReference type="GO" id="GO:0046523">
    <property type="term" value="F:S-methyl-5-thioribose-1-phosphate isomerase activity"/>
    <property type="evidence" value="ECO:0007669"/>
    <property type="project" value="TreeGrafter"/>
</dbReference>
<organism evidence="3 4">
    <name type="scientific">Halorientalis persicus</name>
    <dbReference type="NCBI Taxonomy" id="1367881"/>
    <lineage>
        <taxon>Archaea</taxon>
        <taxon>Methanobacteriati</taxon>
        <taxon>Methanobacteriota</taxon>
        <taxon>Stenosarchaea group</taxon>
        <taxon>Halobacteria</taxon>
        <taxon>Halobacteriales</taxon>
        <taxon>Haloarculaceae</taxon>
        <taxon>Halorientalis</taxon>
    </lineage>
</organism>
<dbReference type="InterPro" id="IPR000649">
    <property type="entry name" value="IF-2B-related"/>
</dbReference>
<dbReference type="RefSeq" id="WP_092660829.1">
    <property type="nucleotide sequence ID" value="NZ_FOCX01000011.1"/>
</dbReference>
<dbReference type="InterPro" id="IPR042529">
    <property type="entry name" value="IF_2B-like_C"/>
</dbReference>
<dbReference type="EMBL" id="FOCX01000011">
    <property type="protein sequence ID" value="SEO36519.1"/>
    <property type="molecule type" value="Genomic_DNA"/>
</dbReference>
<evidence type="ECO:0000259" key="2">
    <source>
        <dbReference type="PROSITE" id="PS51462"/>
    </source>
</evidence>
<dbReference type="Pfam" id="PF00293">
    <property type="entry name" value="NUDIX"/>
    <property type="match status" value="1"/>
</dbReference>
<dbReference type="SUPFAM" id="SSF55811">
    <property type="entry name" value="Nudix"/>
    <property type="match status" value="1"/>
</dbReference>
<dbReference type="Gene3D" id="3.40.50.10470">
    <property type="entry name" value="Translation initiation factor eif-2b, domain 2"/>
    <property type="match status" value="1"/>
</dbReference>
<dbReference type="GO" id="GO:0003743">
    <property type="term" value="F:translation initiation factor activity"/>
    <property type="evidence" value="ECO:0007669"/>
    <property type="project" value="UniProtKB-KW"/>
</dbReference>
<dbReference type="InterPro" id="IPR037171">
    <property type="entry name" value="NagB/RpiA_transferase-like"/>
</dbReference>
<evidence type="ECO:0000313" key="3">
    <source>
        <dbReference type="EMBL" id="SEO36519.1"/>
    </source>
</evidence>
<proteinExistence type="inferred from homology"/>
<dbReference type="InterPro" id="IPR000086">
    <property type="entry name" value="NUDIX_hydrolase_dom"/>
</dbReference>
<gene>
    <name evidence="3" type="ORF">SAMN05216388_1011143</name>
</gene>
<dbReference type="InterPro" id="IPR015797">
    <property type="entry name" value="NUDIX_hydrolase-like_dom_sf"/>
</dbReference>
<sequence length="428" mass="45864">MDETPVVTCFLRHRGDVLLLCRSDAVGSYTGQWGGVAGHVAREDESATDPDSTPDEAARREIDEETGLADAVTLVRRGDPFPVEDDDLGRRWLVHPYLFDCTSRDVTLDDETTEYEWVPPTEILRRQTVPQLWTSYDRVRPTVDTVAADRDHGSAYLSVRALEVLRDAAALATDRDAGDWTTLADRARDLLAARPAMTVVRNRVNRVMHAADDRTPAAVEESAYDGIDAALTADDAAADRAAERVAGDAIVTLSRSGTVERALSSADPERLLVAESRPGAEGVGVAERRARAGDDVTLAPDAALPWLLADGDYDAVLVGADTVLADGRVVNKVGTRALALTAAREHVPLYVVAAQDKISPGSDLHLEAADPSTVYDGDADLSVETPLFDVTPPDLVAGLVTEDGVLDADAVGTVADDHRELADWNAKA</sequence>
<reference evidence="4" key="1">
    <citation type="submission" date="2016-10" db="EMBL/GenBank/DDBJ databases">
        <authorList>
            <person name="Varghese N."/>
            <person name="Submissions S."/>
        </authorList>
    </citation>
    <scope>NUCLEOTIDE SEQUENCE [LARGE SCALE GENOMIC DNA]</scope>
    <source>
        <strain evidence="4">IBRC-M 10043</strain>
    </source>
</reference>
<keyword evidence="3" id="KW-0648">Protein biosynthesis</keyword>
<dbReference type="PANTHER" id="PTHR43475">
    <property type="entry name" value="METHYLTHIORIBOSE-1-PHOSPHATE ISOMERASE"/>
    <property type="match status" value="1"/>
</dbReference>
<feature type="domain" description="Nudix hydrolase" evidence="2">
    <location>
        <begin position="2"/>
        <end position="141"/>
    </location>
</feature>
<dbReference type="PROSITE" id="PS51462">
    <property type="entry name" value="NUDIX"/>
    <property type="match status" value="1"/>
</dbReference>
<dbReference type="Proteomes" id="UP000198775">
    <property type="component" value="Unassembled WGS sequence"/>
</dbReference>
<dbReference type="PANTHER" id="PTHR43475:SF3">
    <property type="entry name" value="TRANSLATION INITIATION FACTOR EIF-2B SUBUNIT FAMILY PROTEIN (AFU_ORTHOLOGUE AFUA_2G14290)"/>
    <property type="match status" value="1"/>
</dbReference>
<accession>A0A1H8P3M0</accession>
<keyword evidence="4" id="KW-1185">Reference proteome</keyword>
<dbReference type="SUPFAM" id="SSF100950">
    <property type="entry name" value="NagB/RpiA/CoA transferase-like"/>
    <property type="match status" value="1"/>
</dbReference>
<dbReference type="AlphaFoldDB" id="A0A1H8P3M0"/>